<feature type="domain" description="Ice-binding protein C-terminal" evidence="1">
    <location>
        <begin position="246"/>
        <end position="268"/>
    </location>
</feature>
<dbReference type="Proteomes" id="UP000557872">
    <property type="component" value="Unassembled WGS sequence"/>
</dbReference>
<proteinExistence type="predicted"/>
<comment type="caution">
    <text evidence="2">The sequence shown here is derived from an EMBL/GenBank/DDBJ whole genome shotgun (WGS) entry which is preliminary data.</text>
</comment>
<dbReference type="InterPro" id="IPR013424">
    <property type="entry name" value="Ice-binding_C"/>
</dbReference>
<evidence type="ECO:0000313" key="2">
    <source>
        <dbReference type="EMBL" id="NWK55052.1"/>
    </source>
</evidence>
<dbReference type="RefSeq" id="WP_178931593.1">
    <property type="nucleotide sequence ID" value="NZ_JACBAZ010000002.1"/>
</dbReference>
<keyword evidence="3" id="KW-1185">Reference proteome</keyword>
<accession>A0A851GDN7</accession>
<reference evidence="2 3" key="1">
    <citation type="submission" date="2020-07" db="EMBL/GenBank/DDBJ databases">
        <title>Roseicoccus Jingziensis gen. nov., sp. nov., isolated from coastal seawater.</title>
        <authorList>
            <person name="Feng X."/>
        </authorList>
    </citation>
    <scope>NUCLEOTIDE SEQUENCE [LARGE SCALE GENOMIC DNA]</scope>
    <source>
        <strain evidence="2 3">N1E253</strain>
    </source>
</reference>
<dbReference type="Pfam" id="PF07589">
    <property type="entry name" value="PEP-CTERM"/>
    <property type="match status" value="1"/>
</dbReference>
<evidence type="ECO:0000259" key="1">
    <source>
        <dbReference type="Pfam" id="PF07589"/>
    </source>
</evidence>
<sequence length="269" mass="27325">MKNKTMKKELLFPAIVMASSISISQGALVLANGGFEDVTGSGGTVTVDDTSVNGDNNGILDDEMTVSSEGTINRWDGVLNGSANKVSALGSYRGNTPNSSGLDTWAVIEGGTLTSGNSAQLGQNIGLIGDLTAMTVTFDLTARAASSQSLINDVRVSVFAGTAGTAGWVTELASVTFDASEASGLVTNTGDIMSTGGGESVYLASQSVTLDTFNSAGANTNVWLVFTTVGDATNGQTLIDNVSIASVPEPSSAALLGLGGVTLILRRRK</sequence>
<dbReference type="EMBL" id="JACBAZ010000002">
    <property type="protein sequence ID" value="NWK55052.1"/>
    <property type="molecule type" value="Genomic_DNA"/>
</dbReference>
<evidence type="ECO:0000313" key="3">
    <source>
        <dbReference type="Proteomes" id="UP000557872"/>
    </source>
</evidence>
<gene>
    <name evidence="2" type="ORF">HW115_05490</name>
</gene>
<dbReference type="AlphaFoldDB" id="A0A851GDN7"/>
<name>A0A851GDN7_9BACT</name>
<dbReference type="NCBIfam" id="TIGR02595">
    <property type="entry name" value="PEP_CTERM"/>
    <property type="match status" value="1"/>
</dbReference>
<organism evidence="2 3">
    <name type="scientific">Oceaniferula marina</name>
    <dbReference type="NCBI Taxonomy" id="2748318"/>
    <lineage>
        <taxon>Bacteria</taxon>
        <taxon>Pseudomonadati</taxon>
        <taxon>Verrucomicrobiota</taxon>
        <taxon>Verrucomicrobiia</taxon>
        <taxon>Verrucomicrobiales</taxon>
        <taxon>Verrucomicrobiaceae</taxon>
        <taxon>Oceaniferula</taxon>
    </lineage>
</organism>
<protein>
    <submittedName>
        <fullName evidence="2">PEP-CTERM sorting domain-containing protein</fullName>
    </submittedName>
</protein>